<evidence type="ECO:0000256" key="2">
    <source>
        <dbReference type="SAM" id="Phobius"/>
    </source>
</evidence>
<organism evidence="4 5">
    <name type="scientific">Oceanobacillus bengalensis</name>
    <dbReference type="NCBI Taxonomy" id="1435466"/>
    <lineage>
        <taxon>Bacteria</taxon>
        <taxon>Bacillati</taxon>
        <taxon>Bacillota</taxon>
        <taxon>Bacilli</taxon>
        <taxon>Bacillales</taxon>
        <taxon>Bacillaceae</taxon>
        <taxon>Oceanobacillus</taxon>
    </lineage>
</organism>
<dbReference type="AlphaFoldDB" id="A0A494YWD1"/>
<dbReference type="GO" id="GO:0005886">
    <property type="term" value="C:plasma membrane"/>
    <property type="evidence" value="ECO:0007669"/>
    <property type="project" value="UniProtKB-SubCell"/>
</dbReference>
<dbReference type="Gene3D" id="3.40.50.720">
    <property type="entry name" value="NAD(P)-binding Rossmann-like Domain"/>
    <property type="match status" value="1"/>
</dbReference>
<dbReference type="SUPFAM" id="SSF81324">
    <property type="entry name" value="Voltage-gated potassium channels"/>
    <property type="match status" value="1"/>
</dbReference>
<keyword evidence="4" id="KW-0813">Transport</keyword>
<evidence type="ECO:0000313" key="4">
    <source>
        <dbReference type="EMBL" id="RKQ14499.1"/>
    </source>
</evidence>
<keyword evidence="4" id="KW-0406">Ion transport</keyword>
<dbReference type="SUPFAM" id="SSF51735">
    <property type="entry name" value="NAD(P)-binding Rossmann-fold domains"/>
    <property type="match status" value="1"/>
</dbReference>
<dbReference type="OrthoDB" id="9785285at2"/>
<feature type="transmembrane region" description="Helical" evidence="2">
    <location>
        <begin position="49"/>
        <end position="67"/>
    </location>
</feature>
<keyword evidence="2" id="KW-1133">Transmembrane helix</keyword>
<comment type="subcellular location">
    <subcellularLocation>
        <location evidence="1">Cell membrane</location>
        <topology evidence="1">Multi-pass membrane protein</topology>
    </subcellularLocation>
</comment>
<evidence type="ECO:0000256" key="1">
    <source>
        <dbReference type="ARBA" id="ARBA00004651"/>
    </source>
</evidence>
<dbReference type="Gene3D" id="1.10.287.70">
    <property type="match status" value="1"/>
</dbReference>
<feature type="transmembrane region" description="Helical" evidence="2">
    <location>
        <begin position="15"/>
        <end position="37"/>
    </location>
</feature>
<dbReference type="Pfam" id="PF07885">
    <property type="entry name" value="Ion_trans_2"/>
    <property type="match status" value="1"/>
</dbReference>
<protein>
    <submittedName>
        <fullName evidence="4">Potassium channel protein</fullName>
    </submittedName>
</protein>
<dbReference type="InterPro" id="IPR036291">
    <property type="entry name" value="NAD(P)-bd_dom_sf"/>
</dbReference>
<proteinExistence type="predicted"/>
<keyword evidence="2" id="KW-0812">Transmembrane</keyword>
<dbReference type="Proteomes" id="UP000281813">
    <property type="component" value="Unassembled WGS sequence"/>
</dbReference>
<name>A0A494YWD1_9BACI</name>
<dbReference type="PROSITE" id="PS51201">
    <property type="entry name" value="RCK_N"/>
    <property type="match status" value="1"/>
</dbReference>
<evidence type="ECO:0000259" key="3">
    <source>
        <dbReference type="PROSITE" id="PS51201"/>
    </source>
</evidence>
<dbReference type="GO" id="GO:0034220">
    <property type="term" value="P:monoatomic ion transmembrane transport"/>
    <property type="evidence" value="ECO:0007669"/>
    <property type="project" value="UniProtKB-KW"/>
</dbReference>
<dbReference type="PANTHER" id="PTHR43833">
    <property type="entry name" value="POTASSIUM CHANNEL PROTEIN 2-RELATED-RELATED"/>
    <property type="match status" value="1"/>
</dbReference>
<dbReference type="InterPro" id="IPR050721">
    <property type="entry name" value="Trk_Ktr_HKT_K-transport"/>
</dbReference>
<dbReference type="EMBL" id="RBZO01000020">
    <property type="protein sequence ID" value="RKQ14499.1"/>
    <property type="molecule type" value="Genomic_DNA"/>
</dbReference>
<comment type="caution">
    <text evidence="4">The sequence shown here is derived from an EMBL/GenBank/DDBJ whole genome shotgun (WGS) entry which is preliminary data.</text>
</comment>
<feature type="transmembrane region" description="Helical" evidence="2">
    <location>
        <begin position="73"/>
        <end position="90"/>
    </location>
</feature>
<dbReference type="PANTHER" id="PTHR43833:SF9">
    <property type="entry name" value="POTASSIUM CHANNEL PROTEIN YUGO-RELATED"/>
    <property type="match status" value="1"/>
</dbReference>
<dbReference type="Pfam" id="PF02254">
    <property type="entry name" value="TrkA_N"/>
    <property type="match status" value="1"/>
</dbReference>
<dbReference type="InterPro" id="IPR003148">
    <property type="entry name" value="RCK_N"/>
</dbReference>
<sequence>MTVKLLKHLYFRLPIIIKLLVSAFIIMLLFGTIIHLIEPNQFPTTFDGIWWAFVTAATVGYGDFVPLTPVGRIIAIVLILTGGGIIAFYISSISTATLQREQDLEQGKLQFKGSKHLILIGWNERSKLLIRLLADKFPELQIVLIDKTERQISYQLYPVHFIHGDATEDSILDRANINHAAKVLITSDVLKSEKQADNWVILATLAIRGNNKDIPIIAEVLSSVQIENALRAGATTIIKPNDFLSTLFFHELSHKKTAKPFEDIIQLLNRKQFSHSKIPSELVNLSFLETSSIMLKQGHLLLGILRDGGYKIHPPAEYILKEDDILLSFIDW</sequence>
<dbReference type="RefSeq" id="WP_121132392.1">
    <property type="nucleotide sequence ID" value="NZ_JBHUFK010000038.1"/>
</dbReference>
<dbReference type="GO" id="GO:0006813">
    <property type="term" value="P:potassium ion transport"/>
    <property type="evidence" value="ECO:0007669"/>
    <property type="project" value="InterPro"/>
</dbReference>
<reference evidence="4 5" key="1">
    <citation type="journal article" date="2015" name="Antonie Van Leeuwenhoek">
        <title>Oceanobacillus bengalensis sp. nov., a bacterium isolated from seawater of the Bay of Bengal.</title>
        <authorList>
            <person name="Yongchang O."/>
            <person name="Xiang W."/>
            <person name="Wang G."/>
        </authorList>
    </citation>
    <scope>NUCLEOTIDE SEQUENCE [LARGE SCALE GENOMIC DNA]</scope>
    <source>
        <strain evidence="4 5">MCCC 1K00260</strain>
    </source>
</reference>
<feature type="domain" description="RCK N-terminal" evidence="3">
    <location>
        <begin position="114"/>
        <end position="239"/>
    </location>
</feature>
<keyword evidence="5" id="KW-1185">Reference proteome</keyword>
<evidence type="ECO:0000313" key="5">
    <source>
        <dbReference type="Proteomes" id="UP000281813"/>
    </source>
</evidence>
<accession>A0A494YWD1</accession>
<gene>
    <name evidence="4" type="ORF">D8M05_12760</name>
</gene>
<dbReference type="InterPro" id="IPR013099">
    <property type="entry name" value="K_chnl_dom"/>
</dbReference>
<keyword evidence="2" id="KW-0472">Membrane</keyword>
<keyword evidence="4" id="KW-0407">Ion channel</keyword>